<evidence type="ECO:0000313" key="2">
    <source>
        <dbReference type="EMBL" id="SUZ58349.1"/>
    </source>
</evidence>
<organism evidence="2">
    <name type="scientific">marine metagenome</name>
    <dbReference type="NCBI Taxonomy" id="408172"/>
    <lineage>
        <taxon>unclassified sequences</taxon>
        <taxon>metagenomes</taxon>
        <taxon>ecological metagenomes</taxon>
    </lineage>
</organism>
<reference evidence="2" key="1">
    <citation type="submission" date="2018-05" db="EMBL/GenBank/DDBJ databases">
        <authorList>
            <person name="Lanie J.A."/>
            <person name="Ng W.-L."/>
            <person name="Kazmierczak K.M."/>
            <person name="Andrzejewski T.M."/>
            <person name="Davidsen T.M."/>
            <person name="Wayne K.J."/>
            <person name="Tettelin H."/>
            <person name="Glass J.I."/>
            <person name="Rusch D."/>
            <person name="Podicherti R."/>
            <person name="Tsui H.-C.T."/>
            <person name="Winkler M.E."/>
        </authorList>
    </citation>
    <scope>NUCLEOTIDE SEQUENCE</scope>
</reference>
<keyword evidence="1" id="KW-0456">Lyase</keyword>
<name>A0A381NVU8_9ZZZZ</name>
<dbReference type="SMART" id="SM01130">
    <property type="entry name" value="DHDPS"/>
    <property type="match status" value="1"/>
</dbReference>
<dbReference type="InterPro" id="IPR013785">
    <property type="entry name" value="Aldolase_TIM"/>
</dbReference>
<proteinExistence type="predicted"/>
<dbReference type="AlphaFoldDB" id="A0A381NVU8"/>
<evidence type="ECO:0008006" key="3">
    <source>
        <dbReference type="Google" id="ProtNLM"/>
    </source>
</evidence>
<dbReference type="EMBL" id="UINC01000613">
    <property type="protein sequence ID" value="SUZ58349.1"/>
    <property type="molecule type" value="Genomic_DNA"/>
</dbReference>
<dbReference type="PANTHER" id="PTHR12128:SF66">
    <property type="entry name" value="4-HYDROXY-2-OXOGLUTARATE ALDOLASE, MITOCHONDRIAL"/>
    <property type="match status" value="1"/>
</dbReference>
<dbReference type="SUPFAM" id="SSF51569">
    <property type="entry name" value="Aldolase"/>
    <property type="match status" value="1"/>
</dbReference>
<sequence>VATKNKNEGVWPVMLTPFTKGNSIDWSGLDQLIDWYLAADITGLFAVCGSSEMLDLNVDERISLADYTLQSVSNKVPVIVSGVFGDSLDEQIELIKIMDGLGAEAVICLVNQFAKENDPSNSWKMNVEYVLKQTDNIKLGLYECPLPFHRLLSIEETKWAAETGRFVWMKETSENPKIFSQKVHAAQNSLLKILNADARFLLESLNDGGAGYCGIATNFYPNLLSWMCLHYNDQNNYVNALQDFFNNNQPIIDHKYLQNGKVFLQISGLDILTDCRVNSFDFSDLEYNDLNHLRENIKQMELALN</sequence>
<dbReference type="Pfam" id="PF00701">
    <property type="entry name" value="DHDPS"/>
    <property type="match status" value="1"/>
</dbReference>
<dbReference type="CDD" id="cd00408">
    <property type="entry name" value="DHDPS-like"/>
    <property type="match status" value="1"/>
</dbReference>
<feature type="non-terminal residue" evidence="2">
    <location>
        <position position="1"/>
    </location>
</feature>
<evidence type="ECO:0000256" key="1">
    <source>
        <dbReference type="ARBA" id="ARBA00023239"/>
    </source>
</evidence>
<dbReference type="InterPro" id="IPR002220">
    <property type="entry name" value="DapA-like"/>
</dbReference>
<gene>
    <name evidence="2" type="ORF">METZ01_LOCUS11203</name>
</gene>
<accession>A0A381NVU8</accession>
<protein>
    <recommendedName>
        <fullName evidence="3">Dihydrodipicolinate synthase family protein</fullName>
    </recommendedName>
</protein>
<dbReference type="PANTHER" id="PTHR12128">
    <property type="entry name" value="DIHYDRODIPICOLINATE SYNTHASE"/>
    <property type="match status" value="1"/>
</dbReference>
<dbReference type="GO" id="GO:0008840">
    <property type="term" value="F:4-hydroxy-tetrahydrodipicolinate synthase activity"/>
    <property type="evidence" value="ECO:0007669"/>
    <property type="project" value="TreeGrafter"/>
</dbReference>
<dbReference type="Gene3D" id="3.20.20.70">
    <property type="entry name" value="Aldolase class I"/>
    <property type="match status" value="1"/>
</dbReference>